<protein>
    <submittedName>
        <fullName evidence="2">Magnetosome protein MamL</fullName>
    </submittedName>
</protein>
<reference evidence="2" key="1">
    <citation type="submission" date="2016-11" db="EMBL/GenBank/DDBJ databases">
        <title>Region harboring genes involved in magnetosome formation of Candidatus Magnetananas rongchenensis.</title>
        <authorList>
            <person name="Wang M."/>
            <person name="Chen Y.-R."/>
            <person name="Zhang W."/>
            <person name="Pan H."/>
            <person name="Xiao T."/>
            <person name="Wu L.-F."/>
        </authorList>
    </citation>
    <scope>NUCLEOTIDE SEQUENCE</scope>
</reference>
<dbReference type="EMBL" id="KY084568">
    <property type="protein sequence ID" value="ASQ41187.1"/>
    <property type="molecule type" value="Genomic_DNA"/>
</dbReference>
<feature type="transmembrane region" description="Helical" evidence="1">
    <location>
        <begin position="37"/>
        <end position="57"/>
    </location>
</feature>
<evidence type="ECO:0000313" key="2">
    <source>
        <dbReference type="EMBL" id="ASQ41187.1"/>
    </source>
</evidence>
<keyword evidence="1" id="KW-1133">Transmembrane helix</keyword>
<dbReference type="PANTHER" id="PTHR41335:SF1">
    <property type="entry name" value="MEMBRANE PROTEIN"/>
    <property type="match status" value="1"/>
</dbReference>
<organism evidence="2">
    <name type="scientific">Candidatus Magnetananas rongchengensis</name>
    <dbReference type="NCBI Taxonomy" id="1463558"/>
    <lineage>
        <taxon>Bacteria</taxon>
        <taxon>Pseudomonadati</taxon>
        <taxon>Thermodesulfobacteriota</taxon>
        <taxon>Desulfobacteria</taxon>
        <taxon>Desulfobacterales</taxon>
        <taxon>Desulfobacteraceae</taxon>
        <taxon>Candidatus Magnetananas</taxon>
    </lineage>
</organism>
<name>A0A3S6IXV4_9BACT</name>
<gene>
    <name evidence="2" type="primary">mamL</name>
</gene>
<accession>A0A3S6IXV4</accession>
<feature type="transmembrane region" description="Helical" evidence="1">
    <location>
        <begin position="7"/>
        <end position="31"/>
    </location>
</feature>
<evidence type="ECO:0000256" key="1">
    <source>
        <dbReference type="SAM" id="Phobius"/>
    </source>
</evidence>
<dbReference type="PANTHER" id="PTHR41335">
    <property type="entry name" value="MEMBRANE PROTEIN-RELATED"/>
    <property type="match status" value="1"/>
</dbReference>
<proteinExistence type="predicted"/>
<sequence length="88" mass="10495">MFKTFTTITITVIVVLFAMQNFDHVPVYFFWGKSINIRLIFIIAISGVVGYLIRHFIGISREERLKRQLHQIIKKSRYARKRIDHDDI</sequence>
<keyword evidence="1" id="KW-0472">Membrane</keyword>
<dbReference type="AlphaFoldDB" id="A0A3S6IXV4"/>
<keyword evidence="1" id="KW-0812">Transmembrane</keyword>